<name>A0A9Q4DMI4_ACTPL</name>
<comment type="caution">
    <text evidence="2">The sequence shown here is derived from an EMBL/GenBank/DDBJ whole genome shotgun (WGS) entry which is preliminary data.</text>
</comment>
<accession>A0A9Q4DMI4</accession>
<reference evidence="2" key="1">
    <citation type="journal article" date="2021" name="Vet Sci">
        <title>O-Serogroups and Pathovirotypes of Escherichia coli Isolated from Post-Weaning Piglets Showing Diarrhoea and/or Oedema in South Korea.</title>
        <authorList>
            <person name="Byun J.W."/>
            <person name="Moon B.Y."/>
            <person name="Do K.H."/>
            <person name="Lee K."/>
            <person name="Lee H.Y."/>
            <person name="Kim W.I."/>
            <person name="So B."/>
            <person name="Lee W.K."/>
        </authorList>
    </citation>
    <scope>NUCLEOTIDE SEQUENCE</scope>
    <source>
        <strain evidence="2">84/14</strain>
    </source>
</reference>
<feature type="compositionally biased region" description="Basic and acidic residues" evidence="1">
    <location>
        <begin position="12"/>
        <end position="27"/>
    </location>
</feature>
<proteinExistence type="predicted"/>
<dbReference type="EMBL" id="JAPQFC010001004">
    <property type="protein sequence ID" value="MCY6524981.1"/>
    <property type="molecule type" value="Genomic_DNA"/>
</dbReference>
<protein>
    <submittedName>
        <fullName evidence="2">Uncharacterized protein</fullName>
    </submittedName>
</protein>
<organism evidence="2 3">
    <name type="scientific">Actinobacillus pleuropneumoniae</name>
    <name type="common">Haemophilus pleuropneumoniae</name>
    <dbReference type="NCBI Taxonomy" id="715"/>
    <lineage>
        <taxon>Bacteria</taxon>
        <taxon>Pseudomonadati</taxon>
        <taxon>Pseudomonadota</taxon>
        <taxon>Gammaproteobacteria</taxon>
        <taxon>Pasteurellales</taxon>
        <taxon>Pasteurellaceae</taxon>
        <taxon>Actinobacillus</taxon>
    </lineage>
</organism>
<feature type="non-terminal residue" evidence="2">
    <location>
        <position position="1"/>
    </location>
</feature>
<reference evidence="2" key="2">
    <citation type="submission" date="2022-12" db="EMBL/GenBank/DDBJ databases">
        <authorList>
            <person name="Kardos G."/>
            <person name="Sarkozi R."/>
            <person name="Laczko L."/>
            <person name="Marton S."/>
            <person name="Makrai L."/>
            <person name="Banyai K."/>
            <person name="Fodor L."/>
        </authorList>
    </citation>
    <scope>NUCLEOTIDE SEQUENCE</scope>
    <source>
        <strain evidence="2">84/14</strain>
    </source>
</reference>
<evidence type="ECO:0000313" key="3">
    <source>
        <dbReference type="Proteomes" id="UP001077788"/>
    </source>
</evidence>
<gene>
    <name evidence="2" type="ORF">OYG11_12305</name>
</gene>
<dbReference type="AlphaFoldDB" id="A0A9Q4DMI4"/>
<evidence type="ECO:0000313" key="2">
    <source>
        <dbReference type="EMBL" id="MCY6524981.1"/>
    </source>
</evidence>
<feature type="region of interest" description="Disordered" evidence="1">
    <location>
        <begin position="1"/>
        <end position="29"/>
    </location>
</feature>
<sequence length="76" mass="8707">GKKKGKKKNKQNSKEKSDKTESTDEKRKPHYPCLICDEENFTRYCPHRAEVAKIVKGSQTPAVLKDPFPSQDSKMI</sequence>
<feature type="compositionally biased region" description="Basic residues" evidence="1">
    <location>
        <begin position="1"/>
        <end position="11"/>
    </location>
</feature>
<feature type="non-terminal residue" evidence="2">
    <location>
        <position position="76"/>
    </location>
</feature>
<evidence type="ECO:0000256" key="1">
    <source>
        <dbReference type="SAM" id="MobiDB-lite"/>
    </source>
</evidence>
<dbReference type="RefSeq" id="WP_267992252.1">
    <property type="nucleotide sequence ID" value="NZ_JAPQFC010001004.1"/>
</dbReference>
<dbReference type="Proteomes" id="UP001077788">
    <property type="component" value="Unassembled WGS sequence"/>
</dbReference>